<comment type="subunit">
    <text evidence="4">Heterohexamer of two PFD-alpha type and four PFD-beta type subunits.</text>
</comment>
<dbReference type="InterPro" id="IPR050590">
    <property type="entry name" value="Exosome_comp_Rrp42_subfam"/>
</dbReference>
<sequence>MSSGGVKVDDLSIEQLSQLNKQVDQELEFFNASITELRTVERKFANSEEAIKKLVQSKKPETFVPLSESMFIQAEIKDPKKYMVDVGTGYYVEMDDVKACEYFKRKQQFLQKQINQVAEILPQKKSTKAVLVNALQQKRVDGRQCDGFREVRLWVGKDYGSALVFVGATKVLAQVSYEIVEPRSGRPNVGNIEINMNMSPMANPTFEEGRLGKKGIELTRLLELTIRESGCVDLEALCLRANSEVFQLNVDVTILNDDGALPDACSIAAVTALSHFRRPDCTVLPERTIVHSEFNKAFVPLNIFHMPICVTFGLVNERGSVVVDCTEREELCLDGALTVAINKRREVCALHQSENIVVKKHLILRCIAEAMERASNITDLITTVLNDDKKKRAKREKTMGFSCVTDMSVANAHTVHEANVLMAPGVNTETVADEMQAAMKILDKSLLETHGDTALIGGGAGEMFPEGTVPGRAMEAMSDVEDGEADESDELDIDDLEGDLDDILEATKPKSAPVASAVNSHKPPAAMIPAGNKSTPVVVLDNDDDVITIDSDDDCQEVNLKLAMKKPTKRKARK</sequence>
<dbReference type="GO" id="GO:0034475">
    <property type="term" value="P:U4 snRNA 3'-end processing"/>
    <property type="evidence" value="ECO:0007669"/>
    <property type="project" value="TreeGrafter"/>
</dbReference>
<name>A0AA39I129_9BILA</name>
<evidence type="ECO:0000313" key="15">
    <source>
        <dbReference type="Proteomes" id="UP001175271"/>
    </source>
</evidence>
<keyword evidence="6" id="KW-0963">Cytoplasm</keyword>
<dbReference type="Pfam" id="PF03725">
    <property type="entry name" value="RNase_PH_C"/>
    <property type="match status" value="1"/>
</dbReference>
<evidence type="ECO:0000256" key="1">
    <source>
        <dbReference type="ARBA" id="ARBA00004123"/>
    </source>
</evidence>
<dbReference type="GO" id="GO:0034476">
    <property type="term" value="P:U5 snRNA 3'-end processing"/>
    <property type="evidence" value="ECO:0007669"/>
    <property type="project" value="TreeGrafter"/>
</dbReference>
<dbReference type="GO" id="GO:0071028">
    <property type="term" value="P:nuclear mRNA surveillance"/>
    <property type="evidence" value="ECO:0007669"/>
    <property type="project" value="TreeGrafter"/>
</dbReference>
<dbReference type="GO" id="GO:0000176">
    <property type="term" value="C:nuclear exosome (RNase complex)"/>
    <property type="evidence" value="ECO:0007669"/>
    <property type="project" value="TreeGrafter"/>
</dbReference>
<feature type="domain" description="Exoribonuclease phosphorolytic" evidence="13">
    <location>
        <begin position="305"/>
        <end position="372"/>
    </location>
</feature>
<dbReference type="InterPro" id="IPR020568">
    <property type="entry name" value="Ribosomal_Su5_D2-typ_SF"/>
</dbReference>
<evidence type="ECO:0000256" key="10">
    <source>
        <dbReference type="SAM" id="Coils"/>
    </source>
</evidence>
<keyword evidence="8" id="KW-0539">Nucleus</keyword>
<dbReference type="AlphaFoldDB" id="A0AA39I129"/>
<evidence type="ECO:0000256" key="3">
    <source>
        <dbReference type="ARBA" id="ARBA00006678"/>
    </source>
</evidence>
<evidence type="ECO:0000256" key="4">
    <source>
        <dbReference type="ARBA" id="ARBA00011695"/>
    </source>
</evidence>
<dbReference type="Proteomes" id="UP001175271">
    <property type="component" value="Unassembled WGS sequence"/>
</dbReference>
<dbReference type="SUPFAM" id="SSF54211">
    <property type="entry name" value="Ribosomal protein S5 domain 2-like"/>
    <property type="match status" value="1"/>
</dbReference>
<evidence type="ECO:0000256" key="2">
    <source>
        <dbReference type="ARBA" id="ARBA00004496"/>
    </source>
</evidence>
<dbReference type="NCBIfam" id="TIGR00293">
    <property type="entry name" value="prefoldin subunit alpha"/>
    <property type="match status" value="1"/>
</dbReference>
<dbReference type="PANTHER" id="PTHR11097">
    <property type="entry name" value="EXOSOME COMPLEX EXONUCLEASE RIBOSOMAL RNA PROCESSING PROTEIN"/>
    <property type="match status" value="1"/>
</dbReference>
<dbReference type="InterPro" id="IPR027408">
    <property type="entry name" value="PNPase/RNase_PH_dom_sf"/>
</dbReference>
<dbReference type="InterPro" id="IPR033100">
    <property type="entry name" value="Rrp45"/>
</dbReference>
<dbReference type="GO" id="GO:0071038">
    <property type="term" value="P:TRAMP-dependent tRNA surveillance pathway"/>
    <property type="evidence" value="ECO:0007669"/>
    <property type="project" value="TreeGrafter"/>
</dbReference>
<dbReference type="Gene3D" id="3.30.230.70">
    <property type="entry name" value="GHMP Kinase, N-terminal domain"/>
    <property type="match status" value="1"/>
</dbReference>
<dbReference type="SUPFAM" id="SSF46579">
    <property type="entry name" value="Prefoldin"/>
    <property type="match status" value="1"/>
</dbReference>
<dbReference type="GO" id="GO:0000177">
    <property type="term" value="C:cytoplasmic exosome (RNase complex)"/>
    <property type="evidence" value="ECO:0007669"/>
    <property type="project" value="TreeGrafter"/>
</dbReference>
<evidence type="ECO:0000256" key="9">
    <source>
        <dbReference type="ARBA" id="ARBA00032660"/>
    </source>
</evidence>
<organism evidence="14 15">
    <name type="scientific">Steinernema hermaphroditum</name>
    <dbReference type="NCBI Taxonomy" id="289476"/>
    <lineage>
        <taxon>Eukaryota</taxon>
        <taxon>Metazoa</taxon>
        <taxon>Ecdysozoa</taxon>
        <taxon>Nematoda</taxon>
        <taxon>Chromadorea</taxon>
        <taxon>Rhabditida</taxon>
        <taxon>Tylenchina</taxon>
        <taxon>Panagrolaimomorpha</taxon>
        <taxon>Strongyloidoidea</taxon>
        <taxon>Steinernematidae</taxon>
        <taxon>Steinernema</taxon>
    </lineage>
</organism>
<evidence type="ECO:0000259" key="13">
    <source>
        <dbReference type="Pfam" id="PF03725"/>
    </source>
</evidence>
<dbReference type="CDD" id="cd11368">
    <property type="entry name" value="RNase_PH_RRP45"/>
    <property type="match status" value="1"/>
</dbReference>
<proteinExistence type="inferred from homology"/>
<gene>
    <name evidence="14" type="ORF">QR680_012156</name>
</gene>
<evidence type="ECO:0000313" key="14">
    <source>
        <dbReference type="EMBL" id="KAK0415851.1"/>
    </source>
</evidence>
<dbReference type="InterPro" id="IPR009053">
    <property type="entry name" value="Prefoldin"/>
</dbReference>
<dbReference type="GO" id="GO:0016075">
    <property type="term" value="P:rRNA catabolic process"/>
    <property type="evidence" value="ECO:0007669"/>
    <property type="project" value="TreeGrafter"/>
</dbReference>
<evidence type="ECO:0000256" key="6">
    <source>
        <dbReference type="ARBA" id="ARBA00022490"/>
    </source>
</evidence>
<dbReference type="Gene3D" id="1.10.287.370">
    <property type="match status" value="1"/>
</dbReference>
<evidence type="ECO:0000256" key="8">
    <source>
        <dbReference type="ARBA" id="ARBA00023242"/>
    </source>
</evidence>
<dbReference type="PANTHER" id="PTHR11097:SF14">
    <property type="entry name" value="EXOSOME COMPLEX COMPONENT RRP45"/>
    <property type="match status" value="1"/>
</dbReference>
<dbReference type="SUPFAM" id="SSF55666">
    <property type="entry name" value="Ribonuclease PH domain 2-like"/>
    <property type="match status" value="1"/>
</dbReference>
<dbReference type="InterPro" id="IPR036345">
    <property type="entry name" value="ExoRNase_PH_dom2_sf"/>
</dbReference>
<keyword evidence="7" id="KW-0694">RNA-binding</keyword>
<feature type="coiled-coil region" evidence="10">
    <location>
        <begin position="13"/>
        <end position="57"/>
    </location>
</feature>
<comment type="caution">
    <text evidence="14">The sequence shown here is derived from an EMBL/GenBank/DDBJ whole genome shotgun (WGS) entry which is preliminary data.</text>
</comment>
<dbReference type="InterPro" id="IPR015847">
    <property type="entry name" value="ExoRNase_PH_dom2"/>
</dbReference>
<dbReference type="GO" id="GO:0071035">
    <property type="term" value="P:nuclear polyadenylation-dependent rRNA catabolic process"/>
    <property type="evidence" value="ECO:0007669"/>
    <property type="project" value="TreeGrafter"/>
</dbReference>
<keyword evidence="10" id="KW-0175">Coiled coil</keyword>
<dbReference type="InterPro" id="IPR004127">
    <property type="entry name" value="Prefoldin_subunit_alpha"/>
</dbReference>
<evidence type="ECO:0000256" key="11">
    <source>
        <dbReference type="SAM" id="MobiDB-lite"/>
    </source>
</evidence>
<dbReference type="InterPro" id="IPR001247">
    <property type="entry name" value="ExoRNase_PH_dom1"/>
</dbReference>
<feature type="domain" description="Exoribonuclease phosphorolytic" evidence="12">
    <location>
        <begin position="148"/>
        <end position="279"/>
    </location>
</feature>
<dbReference type="GO" id="GO:0000467">
    <property type="term" value="P:exonucleolytic trimming to generate mature 3'-end of 5.8S rRNA from tricistronic rRNA transcript (SSU-rRNA, 5.8S rRNA, LSU-rRNA)"/>
    <property type="evidence" value="ECO:0007669"/>
    <property type="project" value="TreeGrafter"/>
</dbReference>
<comment type="similarity">
    <text evidence="3">Belongs to the RNase PH family.</text>
</comment>
<evidence type="ECO:0000256" key="5">
    <source>
        <dbReference type="ARBA" id="ARBA00019572"/>
    </source>
</evidence>
<keyword evidence="15" id="KW-1185">Reference proteome</keyword>
<accession>A0AA39I129</accession>
<dbReference type="EMBL" id="JAUCMV010000002">
    <property type="protein sequence ID" value="KAK0415851.1"/>
    <property type="molecule type" value="Genomic_DNA"/>
</dbReference>
<evidence type="ECO:0000259" key="12">
    <source>
        <dbReference type="Pfam" id="PF01138"/>
    </source>
</evidence>
<dbReference type="GO" id="GO:0035925">
    <property type="term" value="F:mRNA 3'-UTR AU-rich region binding"/>
    <property type="evidence" value="ECO:0007669"/>
    <property type="project" value="TreeGrafter"/>
</dbReference>
<evidence type="ECO:0000256" key="7">
    <source>
        <dbReference type="ARBA" id="ARBA00022884"/>
    </source>
</evidence>
<reference evidence="14" key="1">
    <citation type="submission" date="2023-06" db="EMBL/GenBank/DDBJ databases">
        <title>Genomic analysis of the entomopathogenic nematode Steinernema hermaphroditum.</title>
        <authorList>
            <person name="Schwarz E.M."/>
            <person name="Heppert J.K."/>
            <person name="Baniya A."/>
            <person name="Schwartz H.T."/>
            <person name="Tan C.-H."/>
            <person name="Antoshechkin I."/>
            <person name="Sternberg P.W."/>
            <person name="Goodrich-Blair H."/>
            <person name="Dillman A.R."/>
        </authorList>
    </citation>
    <scope>NUCLEOTIDE SEQUENCE</scope>
    <source>
        <strain evidence="14">PS9179</strain>
        <tissue evidence="14">Whole animal</tissue>
    </source>
</reference>
<comment type="subcellular location">
    <subcellularLocation>
        <location evidence="2">Cytoplasm</location>
    </subcellularLocation>
    <subcellularLocation>
        <location evidence="1">Nucleus</location>
    </subcellularLocation>
</comment>
<dbReference type="GO" id="GO:0034473">
    <property type="term" value="P:U1 snRNA 3'-end processing"/>
    <property type="evidence" value="ECO:0007669"/>
    <property type="project" value="TreeGrafter"/>
</dbReference>
<dbReference type="Pfam" id="PF02996">
    <property type="entry name" value="Prefoldin"/>
    <property type="match status" value="1"/>
</dbReference>
<feature type="region of interest" description="Disordered" evidence="11">
    <location>
        <begin position="508"/>
        <end position="532"/>
    </location>
</feature>
<protein>
    <recommendedName>
        <fullName evidence="5">Exosome complex component RRP45</fullName>
    </recommendedName>
    <alternativeName>
        <fullName evidence="9">Exosome component 9</fullName>
    </alternativeName>
</protein>
<dbReference type="Pfam" id="PF01138">
    <property type="entry name" value="RNase_PH"/>
    <property type="match status" value="1"/>
</dbReference>
<dbReference type="CDD" id="cd23157">
    <property type="entry name" value="Prefoldin_5"/>
    <property type="match status" value="1"/>
</dbReference>